<dbReference type="PATRIC" id="fig|1433289.7.peg.718"/>
<dbReference type="EMBL" id="AZJT01000023">
    <property type="protein sequence ID" value="ETW90617.1"/>
    <property type="molecule type" value="Genomic_DNA"/>
</dbReference>
<sequence>MKIFNWIWSNKKTETVEVPKWTSREENERKYEKLHAYLRQQVAKMRAENKQY</sequence>
<dbReference type="AlphaFoldDB" id="A0A0E2Q208"/>
<protein>
    <submittedName>
        <fullName evidence="1">Uncharacterized protein</fullName>
    </submittedName>
</protein>
<gene>
    <name evidence="1" type="ORF">X841_03560</name>
</gene>
<accession>A0A0E2Q208</accession>
<evidence type="ECO:0000313" key="1">
    <source>
        <dbReference type="EMBL" id="ETW90617.1"/>
    </source>
</evidence>
<reference evidence="2" key="1">
    <citation type="submission" date="2013-12" db="EMBL/GenBank/DDBJ databases">
        <title>Genome sequences of Streptococcus thermophilus strains MTH17CL396 and M17PTZA496 isolated from Fontina cheese in Valle d'Aosta region (Italy).</title>
        <authorList>
            <person name="Treu L."/>
            <person name="Giacomini A."/>
            <person name="Corich V."/>
            <person name="Vendramin V."/>
            <person name="Bovo B."/>
        </authorList>
    </citation>
    <scope>NUCLEOTIDE SEQUENCE [LARGE SCALE GENOMIC DNA]</scope>
    <source>
        <strain evidence="2">M17PTZA496</strain>
    </source>
</reference>
<name>A0A0E2Q208_STRTR</name>
<comment type="caution">
    <text evidence="1">The sequence shown here is derived from an EMBL/GenBank/DDBJ whole genome shotgun (WGS) entry which is preliminary data.</text>
</comment>
<proteinExistence type="predicted"/>
<dbReference type="HOGENOM" id="CLU_3085428_0_0_9"/>
<dbReference type="Proteomes" id="UP000024559">
    <property type="component" value="Chromosome"/>
</dbReference>
<evidence type="ECO:0000313" key="2">
    <source>
        <dbReference type="Proteomes" id="UP000024559"/>
    </source>
</evidence>
<organism evidence="1 2">
    <name type="scientific">Streptococcus thermophilus M17PTZA496</name>
    <dbReference type="NCBI Taxonomy" id="1433289"/>
    <lineage>
        <taxon>Bacteria</taxon>
        <taxon>Bacillati</taxon>
        <taxon>Bacillota</taxon>
        <taxon>Bacilli</taxon>
        <taxon>Lactobacillales</taxon>
        <taxon>Streptococcaceae</taxon>
        <taxon>Streptococcus</taxon>
    </lineage>
</organism>
<dbReference type="RefSeq" id="WP_171815024.1">
    <property type="nucleotide sequence ID" value="NZ_CM002372.1"/>
</dbReference>